<evidence type="ECO:0000256" key="1">
    <source>
        <dbReference type="ARBA" id="ARBA00004141"/>
    </source>
</evidence>
<feature type="transmembrane region" description="Helical" evidence="5">
    <location>
        <begin position="286"/>
        <end position="304"/>
    </location>
</feature>
<evidence type="ECO:0000313" key="7">
    <source>
        <dbReference type="EMBL" id="KAG9976871.1"/>
    </source>
</evidence>
<evidence type="ECO:0000256" key="4">
    <source>
        <dbReference type="ARBA" id="ARBA00023136"/>
    </source>
</evidence>
<feature type="transmembrane region" description="Helical" evidence="5">
    <location>
        <begin position="64"/>
        <end position="82"/>
    </location>
</feature>
<name>A0A9P8FMF5_AURME</name>
<evidence type="ECO:0000256" key="3">
    <source>
        <dbReference type="ARBA" id="ARBA00022989"/>
    </source>
</evidence>
<dbReference type="GO" id="GO:0016020">
    <property type="term" value="C:membrane"/>
    <property type="evidence" value="ECO:0007669"/>
    <property type="project" value="UniProtKB-SubCell"/>
</dbReference>
<feature type="transmembrane region" description="Helical" evidence="5">
    <location>
        <begin position="316"/>
        <end position="335"/>
    </location>
</feature>
<protein>
    <recommendedName>
        <fullName evidence="6">Wax synthase domain-containing protein</fullName>
    </recommendedName>
</protein>
<keyword evidence="2 5" id="KW-0812">Transmembrane</keyword>
<evidence type="ECO:0000259" key="6">
    <source>
        <dbReference type="Pfam" id="PF13813"/>
    </source>
</evidence>
<keyword evidence="8" id="KW-1185">Reference proteome</keyword>
<dbReference type="AlphaFoldDB" id="A0A9P8FMF5"/>
<dbReference type="EMBL" id="JAHFXS010001547">
    <property type="protein sequence ID" value="KAG9976871.1"/>
    <property type="molecule type" value="Genomic_DNA"/>
</dbReference>
<feature type="non-terminal residue" evidence="7">
    <location>
        <position position="399"/>
    </location>
</feature>
<accession>A0A9P8FMF5</accession>
<feature type="transmembrane region" description="Helical" evidence="5">
    <location>
        <begin position="6"/>
        <end position="27"/>
    </location>
</feature>
<dbReference type="Proteomes" id="UP000729357">
    <property type="component" value="Unassembled WGS sequence"/>
</dbReference>
<proteinExistence type="predicted"/>
<feature type="transmembrane region" description="Helical" evidence="5">
    <location>
        <begin position="347"/>
        <end position="364"/>
    </location>
</feature>
<comment type="subcellular location">
    <subcellularLocation>
        <location evidence="1">Membrane</location>
        <topology evidence="1">Multi-pass membrane protein</topology>
    </subcellularLocation>
</comment>
<keyword evidence="3 5" id="KW-1133">Transmembrane helix</keyword>
<keyword evidence="4 5" id="KW-0472">Membrane</keyword>
<organism evidence="7 8">
    <name type="scientific">Aureobasidium melanogenum</name>
    <name type="common">Aureobasidium pullulans var. melanogenum</name>
    <dbReference type="NCBI Taxonomy" id="46634"/>
    <lineage>
        <taxon>Eukaryota</taxon>
        <taxon>Fungi</taxon>
        <taxon>Dikarya</taxon>
        <taxon>Ascomycota</taxon>
        <taxon>Pezizomycotina</taxon>
        <taxon>Dothideomycetes</taxon>
        <taxon>Dothideomycetidae</taxon>
        <taxon>Dothideales</taxon>
        <taxon>Saccotheciaceae</taxon>
        <taxon>Aureobasidium</taxon>
    </lineage>
</organism>
<feature type="transmembrane region" description="Helical" evidence="5">
    <location>
        <begin position="140"/>
        <end position="159"/>
    </location>
</feature>
<dbReference type="InterPro" id="IPR032805">
    <property type="entry name" value="Wax_synthase_dom"/>
</dbReference>
<comment type="caution">
    <text evidence="7">The sequence shown here is derived from an EMBL/GenBank/DDBJ whole genome shotgun (WGS) entry which is preliminary data.</text>
</comment>
<evidence type="ECO:0000313" key="8">
    <source>
        <dbReference type="Proteomes" id="UP000729357"/>
    </source>
</evidence>
<gene>
    <name evidence="7" type="ORF">KCU98_g10439</name>
</gene>
<dbReference type="Pfam" id="PF13813">
    <property type="entry name" value="MBOAT_2"/>
    <property type="match status" value="1"/>
</dbReference>
<feature type="domain" description="Wax synthase" evidence="6">
    <location>
        <begin position="233"/>
        <end position="320"/>
    </location>
</feature>
<reference evidence="7" key="1">
    <citation type="journal article" date="2021" name="J Fungi (Basel)">
        <title>Virulence traits and population genomics of the black yeast Aureobasidium melanogenum.</title>
        <authorList>
            <person name="Cernosa A."/>
            <person name="Sun X."/>
            <person name="Gostincar C."/>
            <person name="Fang C."/>
            <person name="Gunde-Cimerman N."/>
            <person name="Song Z."/>
        </authorList>
    </citation>
    <scope>NUCLEOTIDE SEQUENCE</scope>
    <source>
        <strain evidence="7">EXF-9298</strain>
    </source>
</reference>
<evidence type="ECO:0000256" key="2">
    <source>
        <dbReference type="ARBA" id="ARBA00022692"/>
    </source>
</evidence>
<reference evidence="7" key="2">
    <citation type="submission" date="2021-08" db="EMBL/GenBank/DDBJ databases">
        <authorList>
            <person name="Gostincar C."/>
            <person name="Sun X."/>
            <person name="Song Z."/>
            <person name="Gunde-Cimerman N."/>
        </authorList>
    </citation>
    <scope>NUCLEOTIDE SEQUENCE</scope>
    <source>
        <strain evidence="7">EXF-9298</strain>
    </source>
</reference>
<evidence type="ECO:0000256" key="5">
    <source>
        <dbReference type="SAM" id="Phobius"/>
    </source>
</evidence>
<sequence length="399" mass="46296">MSFQSYLSPTVPIAYLATASLAFYLLLNIPQRTRNLCFPIFLVPAWRAFATFKCFTWPASLAGIWGLAVLIWIAHIMSLLYIDKIPIQCKSRQQWDIKAAYKLLFDVRHLSQSRTTSPPGAGTVPRKALLAFVTSRLLKLLVYWLLTVHLFTPLIPLIFGPVEPWEFDRYAQTYLRRIPLFDTREPITTRETLIRIAFTIRWIWLNFVDVDATHTFLSIVFVGILRLDTPEEWPPMFGSPLEAYSLRQYWGRFWHRLVYRPYLSLARVVAEKLHCNAFGSKFEKCFLAFMIFLISGVAHAIVSLQEGNLAEASDDIAFYCMNFLVITIEGMVIGVASPLRRFLPCSCWRLIGFVWVFMFWFWAAPKWAYHEVHEELLKEAERRNRAQGLQMISSLLGMS</sequence>